<evidence type="ECO:0000313" key="3">
    <source>
        <dbReference type="Proteomes" id="UP000059113"/>
    </source>
</evidence>
<dbReference type="Proteomes" id="UP000059113">
    <property type="component" value="Chromosome"/>
</dbReference>
<dbReference type="STRING" id="1648404.CP97_14809"/>
<dbReference type="KEGG" id="ery:CP97_14809"/>
<reference evidence="3" key="2">
    <citation type="submission" date="2015-04" db="EMBL/GenBank/DDBJ databases">
        <title>The complete genome sequence of Erythrobacter sp. s21-N3.</title>
        <authorList>
            <person name="Zhuang L."/>
            <person name="Liu Y."/>
            <person name="Shao Z."/>
        </authorList>
    </citation>
    <scope>NUCLEOTIDE SEQUENCE [LARGE SCALE GENOMIC DNA]</scope>
    <source>
        <strain evidence="3">s21-N3</strain>
    </source>
</reference>
<dbReference type="RefSeq" id="WP_063612435.1">
    <property type="nucleotide sequence ID" value="NZ_CP011310.1"/>
</dbReference>
<feature type="region of interest" description="Disordered" evidence="1">
    <location>
        <begin position="140"/>
        <end position="166"/>
    </location>
</feature>
<proteinExistence type="predicted"/>
<protein>
    <submittedName>
        <fullName evidence="2">Uncharacterized protein</fullName>
    </submittedName>
</protein>
<feature type="region of interest" description="Disordered" evidence="1">
    <location>
        <begin position="99"/>
        <end position="121"/>
    </location>
</feature>
<organism evidence="2 3">
    <name type="scientific">Aurantiacibacter atlanticus</name>
    <dbReference type="NCBI Taxonomy" id="1648404"/>
    <lineage>
        <taxon>Bacteria</taxon>
        <taxon>Pseudomonadati</taxon>
        <taxon>Pseudomonadota</taxon>
        <taxon>Alphaproteobacteria</taxon>
        <taxon>Sphingomonadales</taxon>
        <taxon>Erythrobacteraceae</taxon>
        <taxon>Aurantiacibacter</taxon>
    </lineage>
</organism>
<dbReference type="EMBL" id="CP011310">
    <property type="protein sequence ID" value="ANC50495.1"/>
    <property type="molecule type" value="Genomic_DNA"/>
</dbReference>
<keyword evidence="3" id="KW-1185">Reference proteome</keyword>
<gene>
    <name evidence="2" type="ORF">CP97_14809</name>
</gene>
<dbReference type="OrthoDB" id="7427399at2"/>
<dbReference type="AlphaFoldDB" id="A0A168M2T7"/>
<sequence length="396" mass="41630">MTRTAIAMPARRGGALVALGGIVASWLVLRLILWAPPFPVDALSGVATLEDNVPGINHGQRPLAEAVQTPLGPLAPHMEASLSQGSEVPSLRAMETRLSVKPTAHQTASPRQSPLKRSDPAGTRQLIAQASLLEQGLRDEAGRKPPLSGPAIARQQAGDMGAPPAIFTPQEASEIRGTGTASRWSMDAWALWREENDSPLLSGRPSYGRSQLGAVVRYSLAPSNSHALQIHMRGSLALEGRKEREAALGTSMRPVPGVPVRLAAEARVSETDRGTELRGAAFAVSEFPPLDLPGSLRADVYMQGGYVTGDFATPFVDGQARVTRALMGSDELLLSAGGGVWGGAQKDAQRLDLGPSAAVNFRIGPVRGRATVDYRFRVAGDAEPASGPALTLSAGF</sequence>
<evidence type="ECO:0000256" key="1">
    <source>
        <dbReference type="SAM" id="MobiDB-lite"/>
    </source>
</evidence>
<name>A0A168M2T7_9SPHN</name>
<reference evidence="2 3" key="1">
    <citation type="journal article" date="2015" name="Int. J. Syst. Evol. Microbiol.">
        <title>Erythrobacter atlanticus sp. nov., a bacterium from ocean sediment able to degrade polycyclic aromatic hydrocarbons.</title>
        <authorList>
            <person name="Zhuang L."/>
            <person name="Liu Y."/>
            <person name="Wang L."/>
            <person name="Wang W."/>
            <person name="Shao Z."/>
        </authorList>
    </citation>
    <scope>NUCLEOTIDE SEQUENCE [LARGE SCALE GENOMIC DNA]</scope>
    <source>
        <strain evidence="3">s21-N3</strain>
    </source>
</reference>
<accession>A0A168M2T7</accession>
<evidence type="ECO:0000313" key="2">
    <source>
        <dbReference type="EMBL" id="ANC50495.1"/>
    </source>
</evidence>